<evidence type="ECO:0000313" key="5">
    <source>
        <dbReference type="EMBL" id="MFD1018387.1"/>
    </source>
</evidence>
<dbReference type="InterPro" id="IPR018392">
    <property type="entry name" value="LysM"/>
</dbReference>
<gene>
    <name evidence="5" type="ORF">ACFQ2J_04155</name>
</gene>
<dbReference type="CDD" id="cd22786">
    <property type="entry name" value="DPBB_YuiC-like"/>
    <property type="match status" value="1"/>
</dbReference>
<dbReference type="EMBL" id="JBHTKL010000001">
    <property type="protein sequence ID" value="MFD1018387.1"/>
    <property type="molecule type" value="Genomic_DNA"/>
</dbReference>
<dbReference type="Pfam" id="PF01476">
    <property type="entry name" value="LysM"/>
    <property type="match status" value="2"/>
</dbReference>
<feature type="signal peptide" evidence="3">
    <location>
        <begin position="1"/>
        <end position="24"/>
    </location>
</feature>
<accession>A0ABW3KZ53</accession>
<evidence type="ECO:0000259" key="4">
    <source>
        <dbReference type="PROSITE" id="PS51782"/>
    </source>
</evidence>
<keyword evidence="1 3" id="KW-0732">Signal</keyword>
<name>A0ABW3KZ53_9BACI</name>
<protein>
    <submittedName>
        <fullName evidence="5">LysM peptidoglycan-binding domain-containing protein</fullName>
    </submittedName>
</protein>
<dbReference type="InterPro" id="IPR036908">
    <property type="entry name" value="RlpA-like_sf"/>
</dbReference>
<dbReference type="SUPFAM" id="SSF54106">
    <property type="entry name" value="LysM domain"/>
    <property type="match status" value="2"/>
</dbReference>
<feature type="compositionally biased region" description="Basic and acidic residues" evidence="2">
    <location>
        <begin position="134"/>
        <end position="155"/>
    </location>
</feature>
<organism evidence="5 6">
    <name type="scientific">Thalassobacillus hwangdonensis</name>
    <dbReference type="NCBI Taxonomy" id="546108"/>
    <lineage>
        <taxon>Bacteria</taxon>
        <taxon>Bacillati</taxon>
        <taxon>Bacillota</taxon>
        <taxon>Bacilli</taxon>
        <taxon>Bacillales</taxon>
        <taxon>Bacillaceae</taxon>
        <taxon>Thalassobacillus</taxon>
    </lineage>
</organism>
<dbReference type="PANTHER" id="PTHR39160">
    <property type="entry name" value="CELL WALL-BINDING PROTEIN YOCH"/>
    <property type="match status" value="1"/>
</dbReference>
<dbReference type="InterPro" id="IPR036779">
    <property type="entry name" value="LysM_dom_sf"/>
</dbReference>
<feature type="chain" id="PRO_5046518778" evidence="3">
    <location>
        <begin position="25"/>
        <end position="269"/>
    </location>
</feature>
<evidence type="ECO:0000313" key="6">
    <source>
        <dbReference type="Proteomes" id="UP001596990"/>
    </source>
</evidence>
<evidence type="ECO:0000256" key="1">
    <source>
        <dbReference type="ARBA" id="ARBA00022729"/>
    </source>
</evidence>
<sequence>MKKQLLSFAAVATISGGLAAQAHAADDYVVNKGDTLWGISQDNGVTVNQLKQWNNLDSNLIYPNDKLTVSATNNAEANQSSKYTVKSGDTLWGISQEYGVTVDQLMAWNNLSSTTIFPGDTFAVSGNGQAQASAEKETTAKAEASTEKSESKEQGEAVTTAATTSSDSGQDDVAKEMNMIATAYTANCTGCSGTTYTGIDLKANPDKKVIAVDPDVIPLGSEVYVEGYGYAVAGDIGSAIQGNKIDVFIPNKSDALNWGVKTVNVKVLD</sequence>
<feature type="domain" description="LysM" evidence="4">
    <location>
        <begin position="26"/>
        <end position="69"/>
    </location>
</feature>
<dbReference type="Proteomes" id="UP001596990">
    <property type="component" value="Unassembled WGS sequence"/>
</dbReference>
<comment type="caution">
    <text evidence="5">The sequence shown here is derived from an EMBL/GenBank/DDBJ whole genome shotgun (WGS) entry which is preliminary data.</text>
</comment>
<feature type="domain" description="LysM" evidence="4">
    <location>
        <begin position="81"/>
        <end position="124"/>
    </location>
</feature>
<evidence type="ECO:0000256" key="2">
    <source>
        <dbReference type="SAM" id="MobiDB-lite"/>
    </source>
</evidence>
<dbReference type="Gene3D" id="2.40.40.10">
    <property type="entry name" value="RlpA-like domain"/>
    <property type="match status" value="1"/>
</dbReference>
<dbReference type="SMART" id="SM00257">
    <property type="entry name" value="LysM"/>
    <property type="match status" value="2"/>
</dbReference>
<reference evidence="6" key="1">
    <citation type="journal article" date="2019" name="Int. J. Syst. Evol. Microbiol.">
        <title>The Global Catalogue of Microorganisms (GCM) 10K type strain sequencing project: providing services to taxonomists for standard genome sequencing and annotation.</title>
        <authorList>
            <consortium name="The Broad Institute Genomics Platform"/>
            <consortium name="The Broad Institute Genome Sequencing Center for Infectious Disease"/>
            <person name="Wu L."/>
            <person name="Ma J."/>
        </authorList>
    </citation>
    <scope>NUCLEOTIDE SEQUENCE [LARGE SCALE GENOMIC DNA]</scope>
    <source>
        <strain evidence="6">CCUG 56607</strain>
    </source>
</reference>
<evidence type="ECO:0000256" key="3">
    <source>
        <dbReference type="SAM" id="SignalP"/>
    </source>
</evidence>
<dbReference type="Gene3D" id="3.10.350.10">
    <property type="entry name" value="LysM domain"/>
    <property type="match status" value="2"/>
</dbReference>
<dbReference type="InterPro" id="IPR051933">
    <property type="entry name" value="Resuscitation_pf_RpfB"/>
</dbReference>
<dbReference type="CDD" id="cd00118">
    <property type="entry name" value="LysM"/>
    <property type="match status" value="2"/>
</dbReference>
<proteinExistence type="predicted"/>
<dbReference type="Pfam" id="PF06725">
    <property type="entry name" value="3D"/>
    <property type="match status" value="1"/>
</dbReference>
<feature type="region of interest" description="Disordered" evidence="2">
    <location>
        <begin position="126"/>
        <end position="171"/>
    </location>
</feature>
<keyword evidence="6" id="KW-1185">Reference proteome</keyword>
<dbReference type="PROSITE" id="PS51782">
    <property type="entry name" value="LYSM"/>
    <property type="match status" value="2"/>
</dbReference>
<dbReference type="InterPro" id="IPR010611">
    <property type="entry name" value="3D_dom"/>
</dbReference>
<dbReference type="PANTHER" id="PTHR39160:SF6">
    <property type="entry name" value="CELL WALL-BINDING PROTEIN YOCH"/>
    <property type="match status" value="1"/>
</dbReference>
<dbReference type="RefSeq" id="WP_386056854.1">
    <property type="nucleotide sequence ID" value="NZ_JBHTKL010000001.1"/>
</dbReference>
<dbReference type="SUPFAM" id="SSF50685">
    <property type="entry name" value="Barwin-like endoglucanases"/>
    <property type="match status" value="1"/>
</dbReference>